<dbReference type="Proteomes" id="UP000288351">
    <property type="component" value="Unassembled WGS sequence"/>
</dbReference>
<dbReference type="EMBL" id="BHXC01000001">
    <property type="protein sequence ID" value="GCB87407.1"/>
    <property type="molecule type" value="Genomic_DNA"/>
</dbReference>
<accession>A0A401QPS2</accession>
<reference evidence="1 2" key="1">
    <citation type="journal article" date="2019" name="Microbiol. Resour. Announc.">
        <title>Draft Genome Sequence of the Most Traditional epsilon-Poly-l-Lysine Producer, Streptomyces albulus NBRC14147.</title>
        <authorList>
            <person name="Yamanaka K."/>
            <person name="Hamano Y."/>
        </authorList>
    </citation>
    <scope>NUCLEOTIDE SEQUENCE [LARGE SCALE GENOMIC DNA]</scope>
    <source>
        <strain evidence="1 2">NBRC 14147</strain>
    </source>
</reference>
<organism evidence="1 2">
    <name type="scientific">Streptomyces noursei</name>
    <name type="common">Streptomyces albulus</name>
    <dbReference type="NCBI Taxonomy" id="1971"/>
    <lineage>
        <taxon>Bacteria</taxon>
        <taxon>Bacillati</taxon>
        <taxon>Actinomycetota</taxon>
        <taxon>Actinomycetes</taxon>
        <taxon>Kitasatosporales</taxon>
        <taxon>Streptomycetaceae</taxon>
        <taxon>Streptomyces</taxon>
    </lineage>
</organism>
<name>A0A401QPS2_STRNR</name>
<comment type="caution">
    <text evidence="1">The sequence shown here is derived from an EMBL/GenBank/DDBJ whole genome shotgun (WGS) entry which is preliminary data.</text>
</comment>
<dbReference type="AlphaFoldDB" id="A0A401QPS2"/>
<evidence type="ECO:0000313" key="2">
    <source>
        <dbReference type="Proteomes" id="UP000288351"/>
    </source>
</evidence>
<sequence length="122" mass="13029">MSPSARPDKTRDEVTADLRAAGQGLGAYTDLNSLLSPGVCMVTARRLSGRGFTVRDAELVARRLQHRGWKVGLVKPESIALTSGGWHAALGTTDIPDENRVSELAPYKGLLVLTASGKCGRR</sequence>
<protein>
    <submittedName>
        <fullName evidence="1">Uncharacterized protein</fullName>
    </submittedName>
</protein>
<evidence type="ECO:0000313" key="1">
    <source>
        <dbReference type="EMBL" id="GCB87407.1"/>
    </source>
</evidence>
<dbReference type="RefSeq" id="WP_124428003.1">
    <property type="nucleotide sequence ID" value="NZ_BHXC01000001.1"/>
</dbReference>
<gene>
    <name evidence="1" type="ORF">SALB_00058</name>
</gene>
<proteinExistence type="predicted"/>